<feature type="transmembrane region" description="Helical" evidence="6">
    <location>
        <begin position="83"/>
        <end position="103"/>
    </location>
</feature>
<keyword evidence="8" id="KW-1185">Reference proteome</keyword>
<keyword evidence="2" id="KW-0813">Transport</keyword>
<keyword evidence="4 6" id="KW-1133">Transmembrane helix</keyword>
<evidence type="ECO:0000256" key="2">
    <source>
        <dbReference type="ARBA" id="ARBA00022448"/>
    </source>
</evidence>
<evidence type="ECO:0000256" key="3">
    <source>
        <dbReference type="ARBA" id="ARBA00022692"/>
    </source>
</evidence>
<evidence type="ECO:0000256" key="5">
    <source>
        <dbReference type="ARBA" id="ARBA00023136"/>
    </source>
</evidence>
<dbReference type="GO" id="GO:0035435">
    <property type="term" value="P:phosphate ion transmembrane transport"/>
    <property type="evidence" value="ECO:0007669"/>
    <property type="project" value="TreeGrafter"/>
</dbReference>
<sequence>MDTSLLVLGIVILLALAFDFINGFHDTANAIATSVSTRALSPRTAIIMAACMNFVGAILFTGVAKRIGGSVTDPTKLDNGIEIVIATLLAAIIWNLITWWFGIPSSSSHALIGALAGAVYVGAGSDHIKWSGFSEIVEGLIFSPIIAFVIGYIVMTILKWIFARRSPHTVNKGFRTMQILTAAFQSFTHGTNDAQKAMGIITFALLTSGRLDTMEVPLWVKISAATAMALGTSIGGWKIIKTMGTKIFKIEPINGFAADISAASVIFSATMLHLPVSTTHAITSAILGVGSAKRFSAVKWGVAGRIIVTWFITIPISAVLAGLLFKIIF</sequence>
<comment type="subcellular location">
    <subcellularLocation>
        <location evidence="1">Membrane</location>
        <topology evidence="1">Multi-pass membrane protein</topology>
    </subcellularLocation>
</comment>
<keyword evidence="5 6" id="KW-0472">Membrane</keyword>
<dbReference type="Proteomes" id="UP000480151">
    <property type="component" value="Unassembled WGS sequence"/>
</dbReference>
<protein>
    <submittedName>
        <fullName evidence="7">Inorganic phosphate transporter</fullName>
    </submittedName>
</protein>
<organism evidence="7 8">
    <name type="scientific">Paenibacillus apii</name>
    <dbReference type="NCBI Taxonomy" id="1850370"/>
    <lineage>
        <taxon>Bacteria</taxon>
        <taxon>Bacillati</taxon>
        <taxon>Bacillota</taxon>
        <taxon>Bacilli</taxon>
        <taxon>Bacillales</taxon>
        <taxon>Paenibacillaceae</taxon>
        <taxon>Paenibacillus</taxon>
    </lineage>
</organism>
<dbReference type="GO" id="GO:0016020">
    <property type="term" value="C:membrane"/>
    <property type="evidence" value="ECO:0007669"/>
    <property type="project" value="UniProtKB-SubCell"/>
</dbReference>
<evidence type="ECO:0000313" key="8">
    <source>
        <dbReference type="Proteomes" id="UP000480151"/>
    </source>
</evidence>
<dbReference type="InterPro" id="IPR001204">
    <property type="entry name" value="Phos_transporter"/>
</dbReference>
<gene>
    <name evidence="7" type="ORF">G5B47_16295</name>
</gene>
<feature type="transmembrane region" description="Helical" evidence="6">
    <location>
        <begin position="109"/>
        <end position="128"/>
    </location>
</feature>
<dbReference type="Pfam" id="PF01384">
    <property type="entry name" value="PHO4"/>
    <property type="match status" value="1"/>
</dbReference>
<evidence type="ECO:0000256" key="4">
    <source>
        <dbReference type="ARBA" id="ARBA00022989"/>
    </source>
</evidence>
<feature type="transmembrane region" description="Helical" evidence="6">
    <location>
        <begin position="302"/>
        <end position="325"/>
    </location>
</feature>
<comment type="caution">
    <text evidence="7">The sequence shown here is derived from an EMBL/GenBank/DDBJ whole genome shotgun (WGS) entry which is preliminary data.</text>
</comment>
<dbReference type="EMBL" id="JAAKGU010000007">
    <property type="protein sequence ID" value="NGM83979.1"/>
    <property type="molecule type" value="Genomic_DNA"/>
</dbReference>
<proteinExistence type="predicted"/>
<feature type="transmembrane region" description="Helical" evidence="6">
    <location>
        <begin position="252"/>
        <end position="274"/>
    </location>
</feature>
<dbReference type="AlphaFoldDB" id="A0A6M1PKN3"/>
<evidence type="ECO:0000256" key="1">
    <source>
        <dbReference type="ARBA" id="ARBA00004141"/>
    </source>
</evidence>
<evidence type="ECO:0000256" key="6">
    <source>
        <dbReference type="SAM" id="Phobius"/>
    </source>
</evidence>
<feature type="transmembrane region" description="Helical" evidence="6">
    <location>
        <begin position="140"/>
        <end position="162"/>
    </location>
</feature>
<keyword evidence="3 6" id="KW-0812">Transmembrane</keyword>
<feature type="transmembrane region" description="Helical" evidence="6">
    <location>
        <begin position="44"/>
        <end position="63"/>
    </location>
</feature>
<dbReference type="PANTHER" id="PTHR11101:SF80">
    <property type="entry name" value="PHOSPHATE TRANSPORTER"/>
    <property type="match status" value="1"/>
</dbReference>
<evidence type="ECO:0000313" key="7">
    <source>
        <dbReference type="EMBL" id="NGM83979.1"/>
    </source>
</evidence>
<name>A0A6M1PKN3_9BACL</name>
<accession>A0A6M1PKN3</accession>
<dbReference type="RefSeq" id="WP_165100093.1">
    <property type="nucleotide sequence ID" value="NZ_JAAKGU010000007.1"/>
</dbReference>
<dbReference type="GO" id="GO:0005315">
    <property type="term" value="F:phosphate transmembrane transporter activity"/>
    <property type="evidence" value="ECO:0007669"/>
    <property type="project" value="InterPro"/>
</dbReference>
<reference evidence="7 8" key="1">
    <citation type="submission" date="2020-02" db="EMBL/GenBank/DDBJ databases">
        <authorList>
            <person name="Gao J."/>
            <person name="Sun J."/>
        </authorList>
    </citation>
    <scope>NUCLEOTIDE SEQUENCE [LARGE SCALE GENOMIC DNA]</scope>
    <source>
        <strain evidence="7 8">7124</strain>
    </source>
</reference>
<dbReference type="PANTHER" id="PTHR11101">
    <property type="entry name" value="PHOSPHATE TRANSPORTER"/>
    <property type="match status" value="1"/>
</dbReference>